<sequence length="166" mass="17618">MSTSAASILMQARRRAGLTQAQLGASAGVTQSVISAYEAGKREPALATLQRLVRASGFQLDLALTPFAPTSPHQRLLASHRDELVARLEELGASNVRMFGSVARGDDTASSDVDLLVDLDAGVGLFGLARLQSESERILGVPVDIVPADSLKPRMAQRVLTESRPL</sequence>
<dbReference type="PANTHER" id="PTHR33571">
    <property type="entry name" value="SSL8005 PROTEIN"/>
    <property type="match status" value="1"/>
</dbReference>
<dbReference type="InterPro" id="IPR002934">
    <property type="entry name" value="Polymerase_NTP_transf_dom"/>
</dbReference>
<keyword evidence="4" id="KW-0548">Nucleotidyltransferase</keyword>
<comment type="similarity">
    <text evidence="9">Belongs to the MntA antitoxin family.</text>
</comment>
<evidence type="ECO:0000259" key="10">
    <source>
        <dbReference type="PROSITE" id="PS50943"/>
    </source>
</evidence>
<gene>
    <name evidence="11" type="ORF">E3O06_00885</name>
</gene>
<evidence type="ECO:0000256" key="2">
    <source>
        <dbReference type="ARBA" id="ARBA00022649"/>
    </source>
</evidence>
<dbReference type="Proteomes" id="UP000298173">
    <property type="component" value="Unassembled WGS sequence"/>
</dbReference>
<dbReference type="PANTHER" id="PTHR33571:SF12">
    <property type="entry name" value="BSL3053 PROTEIN"/>
    <property type="match status" value="1"/>
</dbReference>
<dbReference type="Pfam" id="PF01909">
    <property type="entry name" value="NTP_transf_2"/>
    <property type="match status" value="1"/>
</dbReference>
<dbReference type="EMBL" id="SOEY01000002">
    <property type="protein sequence ID" value="TFB77340.1"/>
    <property type="molecule type" value="Genomic_DNA"/>
</dbReference>
<evidence type="ECO:0000256" key="3">
    <source>
        <dbReference type="ARBA" id="ARBA00022679"/>
    </source>
</evidence>
<proteinExistence type="inferred from homology"/>
<dbReference type="AlphaFoldDB" id="A0A4R8V3W7"/>
<evidence type="ECO:0000313" key="12">
    <source>
        <dbReference type="Proteomes" id="UP000298173"/>
    </source>
</evidence>
<dbReference type="Gene3D" id="1.10.260.40">
    <property type="entry name" value="lambda repressor-like DNA-binding domains"/>
    <property type="match status" value="1"/>
</dbReference>
<dbReference type="SUPFAM" id="SSF47413">
    <property type="entry name" value="lambda repressor-like DNA-binding domains"/>
    <property type="match status" value="1"/>
</dbReference>
<dbReference type="CDD" id="cd05403">
    <property type="entry name" value="NT_KNTase_like"/>
    <property type="match status" value="1"/>
</dbReference>
<dbReference type="GO" id="GO:0046872">
    <property type="term" value="F:metal ion binding"/>
    <property type="evidence" value="ECO:0007669"/>
    <property type="project" value="UniProtKB-KW"/>
</dbReference>
<dbReference type="RefSeq" id="WP_134377974.1">
    <property type="nucleotide sequence ID" value="NZ_SOEY01000002.1"/>
</dbReference>
<evidence type="ECO:0000256" key="7">
    <source>
        <dbReference type="ARBA" id="ARBA00022840"/>
    </source>
</evidence>
<comment type="caution">
    <text evidence="11">The sequence shown here is derived from an EMBL/GenBank/DDBJ whole genome shotgun (WGS) entry which is preliminary data.</text>
</comment>
<feature type="domain" description="HTH cro/C1-type" evidence="10">
    <location>
        <begin position="9"/>
        <end position="63"/>
    </location>
</feature>
<comment type="cofactor">
    <cofactor evidence="1">
        <name>Mg(2+)</name>
        <dbReference type="ChEBI" id="CHEBI:18420"/>
    </cofactor>
</comment>
<dbReference type="InterPro" id="IPR010982">
    <property type="entry name" value="Lambda_DNA-bd_dom_sf"/>
</dbReference>
<protein>
    <submittedName>
        <fullName evidence="11">Helix-turn-helix domain-containing protein</fullName>
    </submittedName>
</protein>
<evidence type="ECO:0000256" key="8">
    <source>
        <dbReference type="ARBA" id="ARBA00022842"/>
    </source>
</evidence>
<evidence type="ECO:0000256" key="4">
    <source>
        <dbReference type="ARBA" id="ARBA00022695"/>
    </source>
</evidence>
<accession>A0A4R8V3W7</accession>
<dbReference type="SMART" id="SM00530">
    <property type="entry name" value="HTH_XRE"/>
    <property type="match status" value="1"/>
</dbReference>
<dbReference type="Pfam" id="PF01381">
    <property type="entry name" value="HTH_3"/>
    <property type="match status" value="1"/>
</dbReference>
<keyword evidence="6" id="KW-0547">Nucleotide-binding</keyword>
<dbReference type="InterPro" id="IPR052038">
    <property type="entry name" value="Type-VII_TA_antitoxin"/>
</dbReference>
<keyword evidence="5" id="KW-0479">Metal-binding</keyword>
<dbReference type="SUPFAM" id="SSF81301">
    <property type="entry name" value="Nucleotidyltransferase"/>
    <property type="match status" value="1"/>
</dbReference>
<evidence type="ECO:0000256" key="6">
    <source>
        <dbReference type="ARBA" id="ARBA00022741"/>
    </source>
</evidence>
<keyword evidence="12" id="KW-1185">Reference proteome</keyword>
<organism evidence="11 12">
    <name type="scientific">Cryobacterium glaciale</name>
    <dbReference type="NCBI Taxonomy" id="1259145"/>
    <lineage>
        <taxon>Bacteria</taxon>
        <taxon>Bacillati</taxon>
        <taxon>Actinomycetota</taxon>
        <taxon>Actinomycetes</taxon>
        <taxon>Micrococcales</taxon>
        <taxon>Microbacteriaceae</taxon>
        <taxon>Cryobacterium</taxon>
    </lineage>
</organism>
<dbReference type="OrthoDB" id="9803128at2"/>
<name>A0A4R8V3W7_9MICO</name>
<keyword evidence="8" id="KW-0460">Magnesium</keyword>
<evidence type="ECO:0000256" key="1">
    <source>
        <dbReference type="ARBA" id="ARBA00001946"/>
    </source>
</evidence>
<evidence type="ECO:0000313" key="11">
    <source>
        <dbReference type="EMBL" id="TFB77340.1"/>
    </source>
</evidence>
<dbReference type="GO" id="GO:0005524">
    <property type="term" value="F:ATP binding"/>
    <property type="evidence" value="ECO:0007669"/>
    <property type="project" value="UniProtKB-KW"/>
</dbReference>
<evidence type="ECO:0000256" key="9">
    <source>
        <dbReference type="ARBA" id="ARBA00038276"/>
    </source>
</evidence>
<keyword evidence="7" id="KW-0067">ATP-binding</keyword>
<dbReference type="InterPro" id="IPR001387">
    <property type="entry name" value="Cro/C1-type_HTH"/>
</dbReference>
<reference evidence="11 12" key="1">
    <citation type="submission" date="2019-03" db="EMBL/GenBank/DDBJ databases">
        <title>Genomics of glacier-inhabiting Cryobacterium strains.</title>
        <authorList>
            <person name="Liu Q."/>
            <person name="Xin Y.-H."/>
        </authorList>
    </citation>
    <scope>NUCLEOTIDE SEQUENCE [LARGE SCALE GENOMIC DNA]</scope>
    <source>
        <strain evidence="11 12">HLT2-23</strain>
    </source>
</reference>
<dbReference type="GO" id="GO:0016779">
    <property type="term" value="F:nucleotidyltransferase activity"/>
    <property type="evidence" value="ECO:0007669"/>
    <property type="project" value="UniProtKB-KW"/>
</dbReference>
<keyword evidence="2" id="KW-1277">Toxin-antitoxin system</keyword>
<dbReference type="Gene3D" id="3.30.460.10">
    <property type="entry name" value="Beta Polymerase, domain 2"/>
    <property type="match status" value="1"/>
</dbReference>
<keyword evidence="3" id="KW-0808">Transferase</keyword>
<dbReference type="InterPro" id="IPR043519">
    <property type="entry name" value="NT_sf"/>
</dbReference>
<dbReference type="GO" id="GO:0003677">
    <property type="term" value="F:DNA binding"/>
    <property type="evidence" value="ECO:0007669"/>
    <property type="project" value="InterPro"/>
</dbReference>
<evidence type="ECO:0000256" key="5">
    <source>
        <dbReference type="ARBA" id="ARBA00022723"/>
    </source>
</evidence>
<dbReference type="CDD" id="cd00093">
    <property type="entry name" value="HTH_XRE"/>
    <property type="match status" value="1"/>
</dbReference>
<dbReference type="PROSITE" id="PS50943">
    <property type="entry name" value="HTH_CROC1"/>
    <property type="match status" value="1"/>
</dbReference>